<keyword evidence="1" id="KW-0732">Signal</keyword>
<dbReference type="InterPro" id="IPR001763">
    <property type="entry name" value="Rhodanese-like_dom"/>
</dbReference>
<evidence type="ECO:0000313" key="3">
    <source>
        <dbReference type="EMBL" id="RKO69178.1"/>
    </source>
</evidence>
<feature type="domain" description="Rhodanese" evidence="2">
    <location>
        <begin position="167"/>
        <end position="264"/>
    </location>
</feature>
<dbReference type="AlphaFoldDB" id="A0A420VS25"/>
<feature type="signal peptide" evidence="1">
    <location>
        <begin position="1"/>
        <end position="19"/>
    </location>
</feature>
<protein>
    <submittedName>
        <fullName evidence="3">Rhodanese-like domain-containing protein</fullName>
    </submittedName>
</protein>
<dbReference type="PANTHER" id="PTHR43031:SF16">
    <property type="entry name" value="OXIDOREDUCTASE"/>
    <property type="match status" value="1"/>
</dbReference>
<feature type="domain" description="Rhodanese" evidence="2">
    <location>
        <begin position="43"/>
        <end position="142"/>
    </location>
</feature>
<dbReference type="InterPro" id="IPR036873">
    <property type="entry name" value="Rhodanese-like_dom_sf"/>
</dbReference>
<dbReference type="OrthoDB" id="9808735at2"/>
<dbReference type="PANTHER" id="PTHR43031">
    <property type="entry name" value="FAD-DEPENDENT OXIDOREDUCTASE"/>
    <property type="match status" value="1"/>
</dbReference>
<dbReference type="SUPFAM" id="SSF52821">
    <property type="entry name" value="Rhodanese/Cell cycle control phosphatase"/>
    <property type="match status" value="3"/>
</dbReference>
<organism evidence="3 4">
    <name type="scientific">Sphingobacterium puteale</name>
    <dbReference type="NCBI Taxonomy" id="2420510"/>
    <lineage>
        <taxon>Bacteria</taxon>
        <taxon>Pseudomonadati</taxon>
        <taxon>Bacteroidota</taxon>
        <taxon>Sphingobacteriia</taxon>
        <taxon>Sphingobacteriales</taxon>
        <taxon>Sphingobacteriaceae</taxon>
        <taxon>Sphingobacterium</taxon>
    </lineage>
</organism>
<feature type="domain" description="Rhodanese" evidence="2">
    <location>
        <begin position="285"/>
        <end position="383"/>
    </location>
</feature>
<gene>
    <name evidence="3" type="ORF">D7322_23375</name>
</gene>
<dbReference type="Pfam" id="PF00581">
    <property type="entry name" value="Rhodanese"/>
    <property type="match status" value="3"/>
</dbReference>
<evidence type="ECO:0000313" key="4">
    <source>
        <dbReference type="Proteomes" id="UP000282423"/>
    </source>
</evidence>
<proteinExistence type="predicted"/>
<dbReference type="CDD" id="cd00158">
    <property type="entry name" value="RHOD"/>
    <property type="match status" value="3"/>
</dbReference>
<dbReference type="SMART" id="SM00450">
    <property type="entry name" value="RHOD"/>
    <property type="match status" value="3"/>
</dbReference>
<keyword evidence="4" id="KW-1185">Reference proteome</keyword>
<accession>A0A420VS25</accession>
<comment type="caution">
    <text evidence="3">The sequence shown here is derived from an EMBL/GenBank/DDBJ whole genome shotgun (WGS) entry which is preliminary data.</text>
</comment>
<dbReference type="Gene3D" id="3.40.250.10">
    <property type="entry name" value="Rhodanese-like domain"/>
    <property type="match status" value="3"/>
</dbReference>
<name>A0A420VS25_9SPHI</name>
<dbReference type="RefSeq" id="WP_121126612.1">
    <property type="nucleotide sequence ID" value="NZ_RBWS01000022.1"/>
</dbReference>
<evidence type="ECO:0000256" key="1">
    <source>
        <dbReference type="SAM" id="SignalP"/>
    </source>
</evidence>
<dbReference type="EMBL" id="RBWS01000022">
    <property type="protein sequence ID" value="RKO69178.1"/>
    <property type="molecule type" value="Genomic_DNA"/>
</dbReference>
<dbReference type="Proteomes" id="UP000282423">
    <property type="component" value="Unassembled WGS sequence"/>
</dbReference>
<dbReference type="InterPro" id="IPR050229">
    <property type="entry name" value="GlpE_sulfurtransferase"/>
</dbReference>
<dbReference type="PROSITE" id="PS50206">
    <property type="entry name" value="RHODANESE_3"/>
    <property type="match status" value="3"/>
</dbReference>
<reference evidence="3 4" key="1">
    <citation type="submission" date="2018-10" db="EMBL/GenBank/DDBJ databases">
        <title>Sphingobacterium sp. M05W1-28.</title>
        <authorList>
            <person name="Cai H."/>
        </authorList>
    </citation>
    <scope>NUCLEOTIDE SEQUENCE [LARGE SCALE GENOMIC DNA]</scope>
    <source>
        <strain evidence="3 4">M05W1-28</strain>
    </source>
</reference>
<evidence type="ECO:0000259" key="2">
    <source>
        <dbReference type="PROSITE" id="PS50206"/>
    </source>
</evidence>
<feature type="chain" id="PRO_5019444963" evidence="1">
    <location>
        <begin position="20"/>
        <end position="392"/>
    </location>
</feature>
<sequence length="392" mass="45491">MKKITFAFVLSLFNVFSHAQDFKSDNVRYQTISWSNFFKRLELNPKLVYFDIRSDGERTDNGKLPAFNQGKIKGAIETDFGDFEKYYPEYQKYKNDTIYLYCSHSKRSRYLAKRLADSSFVNVVNINGGLSYFNSLSESEMPYRSKYYTSNLKYALVPPVVFTKALNNEKFQIIDIRPDSLYLGIAKAERENSFGKIKSALHIPYDKLQHNLKLLDKSKTILLFDNDGNQSPIAANYLIEQGYQTSVLVFGLQNIISSYTSIERAFLETKYRMILPEELLKLSNQNSNTIIIDVRPETEFDGTDKVFYKNVGHLRNAINMPLATLNKEKIAKYAGKTIILYDRMMEEELFAFAKRCKEYGVKDLYLLTGGIFQLQEDIYDHQELELKSLLDQ</sequence>